<feature type="region of interest" description="Disordered" evidence="1">
    <location>
        <begin position="33"/>
        <end position="112"/>
    </location>
</feature>
<evidence type="ECO:0000256" key="1">
    <source>
        <dbReference type="SAM" id="MobiDB-lite"/>
    </source>
</evidence>
<feature type="compositionally biased region" description="Pro residues" evidence="1">
    <location>
        <begin position="75"/>
        <end position="112"/>
    </location>
</feature>
<dbReference type="EMBL" id="CAACVG010008466">
    <property type="protein sequence ID" value="VEN49968.1"/>
    <property type="molecule type" value="Genomic_DNA"/>
</dbReference>
<name>A0A653CPX8_CALMS</name>
<keyword evidence="3" id="KW-1185">Reference proteome</keyword>
<sequence length="112" mass="11848">MTSSVPRRSEWFTSRDLRCGPCLARRLPHCCPGWDLPGVVATKETRVGTPGPPFVFPEWEEESDEKSKEDNKPGMPGPPGPLGPPGMSYPPGNPGPPGQPGPPGPPGPPGME</sequence>
<protein>
    <submittedName>
        <fullName evidence="2">Uncharacterized protein</fullName>
    </submittedName>
</protein>
<dbReference type="Proteomes" id="UP000410492">
    <property type="component" value="Unassembled WGS sequence"/>
</dbReference>
<evidence type="ECO:0000313" key="3">
    <source>
        <dbReference type="Proteomes" id="UP000410492"/>
    </source>
</evidence>
<gene>
    <name evidence="2" type="ORF">CALMAC_LOCUS10885</name>
</gene>
<proteinExistence type="predicted"/>
<accession>A0A653CPX8</accession>
<evidence type="ECO:0000313" key="2">
    <source>
        <dbReference type="EMBL" id="VEN49968.1"/>
    </source>
</evidence>
<reference evidence="2 3" key="1">
    <citation type="submission" date="2019-01" db="EMBL/GenBank/DDBJ databases">
        <authorList>
            <person name="Sayadi A."/>
        </authorList>
    </citation>
    <scope>NUCLEOTIDE SEQUENCE [LARGE SCALE GENOMIC DNA]</scope>
</reference>
<dbReference type="AlphaFoldDB" id="A0A653CPX8"/>
<organism evidence="2 3">
    <name type="scientific">Callosobruchus maculatus</name>
    <name type="common">Southern cowpea weevil</name>
    <name type="synonym">Pulse bruchid</name>
    <dbReference type="NCBI Taxonomy" id="64391"/>
    <lineage>
        <taxon>Eukaryota</taxon>
        <taxon>Metazoa</taxon>
        <taxon>Ecdysozoa</taxon>
        <taxon>Arthropoda</taxon>
        <taxon>Hexapoda</taxon>
        <taxon>Insecta</taxon>
        <taxon>Pterygota</taxon>
        <taxon>Neoptera</taxon>
        <taxon>Endopterygota</taxon>
        <taxon>Coleoptera</taxon>
        <taxon>Polyphaga</taxon>
        <taxon>Cucujiformia</taxon>
        <taxon>Chrysomeloidea</taxon>
        <taxon>Chrysomelidae</taxon>
        <taxon>Bruchinae</taxon>
        <taxon>Bruchini</taxon>
        <taxon>Callosobruchus</taxon>
    </lineage>
</organism>